<dbReference type="GO" id="GO:0010333">
    <property type="term" value="F:terpene synthase activity"/>
    <property type="evidence" value="ECO:0007669"/>
    <property type="project" value="InterPro"/>
</dbReference>
<dbReference type="InterPro" id="IPR008949">
    <property type="entry name" value="Isoprenoid_synthase_dom_sf"/>
</dbReference>
<dbReference type="SFLD" id="SFLDG01020">
    <property type="entry name" value="Terpene_Cyclase_Like_2"/>
    <property type="match status" value="1"/>
</dbReference>
<evidence type="ECO:0000313" key="3">
    <source>
        <dbReference type="Proteomes" id="UP000004478"/>
    </source>
</evidence>
<keyword evidence="3" id="KW-1185">Reference proteome</keyword>
<dbReference type="EC" id="4.2.3.-" evidence="1"/>
<gene>
    <name evidence="2" type="ORF">B879_02656</name>
</gene>
<keyword evidence="1" id="KW-0479">Metal-binding</keyword>
<dbReference type="AlphaFoldDB" id="K1L964"/>
<evidence type="ECO:0000313" key="2">
    <source>
        <dbReference type="EMBL" id="EKB48697.1"/>
    </source>
</evidence>
<proteinExistence type="inferred from homology"/>
<dbReference type="EMBL" id="AMGM01000044">
    <property type="protein sequence ID" value="EKB48697.1"/>
    <property type="molecule type" value="Genomic_DNA"/>
</dbReference>
<dbReference type="InterPro" id="IPR014710">
    <property type="entry name" value="RmlC-like_jellyroll"/>
</dbReference>
<comment type="cofactor">
    <cofactor evidence="1">
        <name>Mg(2+)</name>
        <dbReference type="ChEBI" id="CHEBI:18420"/>
    </cofactor>
</comment>
<dbReference type="Proteomes" id="UP000004478">
    <property type="component" value="Unassembled WGS sequence"/>
</dbReference>
<keyword evidence="1" id="KW-0456">Lyase</keyword>
<evidence type="ECO:0000256" key="1">
    <source>
        <dbReference type="RuleBase" id="RU366034"/>
    </source>
</evidence>
<reference evidence="2 3" key="1">
    <citation type="journal article" date="2012" name="J. Bacteriol.">
        <title>Draft Genome Sequence of Cecembia lonarensis Strain LW9T, Isolated from Lonar Lake, a Haloalkaline Lake in India.</title>
        <authorList>
            <person name="Shivaji S."/>
            <person name="Ara S."/>
            <person name="Singh A."/>
            <person name="Pinnaka A.K."/>
        </authorList>
    </citation>
    <scope>NUCLEOTIDE SEQUENCE [LARGE SCALE GENOMIC DNA]</scope>
    <source>
        <strain evidence="2 3">LW9</strain>
    </source>
</reference>
<dbReference type="GO" id="GO:0046872">
    <property type="term" value="F:metal ion binding"/>
    <property type="evidence" value="ECO:0007669"/>
    <property type="project" value="UniProtKB-KW"/>
</dbReference>
<dbReference type="Gene3D" id="1.10.600.10">
    <property type="entry name" value="Farnesyl Diphosphate Synthase"/>
    <property type="match status" value="1"/>
</dbReference>
<protein>
    <recommendedName>
        <fullName evidence="1">Terpene synthase</fullName>
        <ecNumber evidence="1">4.2.3.-</ecNumber>
    </recommendedName>
</protein>
<dbReference type="InterPro" id="IPR018490">
    <property type="entry name" value="cNMP-bd_dom_sf"/>
</dbReference>
<dbReference type="SUPFAM" id="SSF51206">
    <property type="entry name" value="cAMP-binding domain-like"/>
    <property type="match status" value="1"/>
</dbReference>
<dbReference type="PANTHER" id="PTHR35201:SF4">
    <property type="entry name" value="BETA-PINACENE SYNTHASE-RELATED"/>
    <property type="match status" value="1"/>
</dbReference>
<dbReference type="PANTHER" id="PTHR35201">
    <property type="entry name" value="TERPENE SYNTHASE"/>
    <property type="match status" value="1"/>
</dbReference>
<organism evidence="2 3">
    <name type="scientific">Cecembia lonarensis (strain CCUG 58316 / KCTC 22772 / LW9)</name>
    <dbReference type="NCBI Taxonomy" id="1225176"/>
    <lineage>
        <taxon>Bacteria</taxon>
        <taxon>Pseudomonadati</taxon>
        <taxon>Bacteroidota</taxon>
        <taxon>Cytophagia</taxon>
        <taxon>Cytophagales</taxon>
        <taxon>Cyclobacteriaceae</taxon>
        <taxon>Cecembia</taxon>
    </lineage>
</organism>
<sequence length="515" mass="60334">MKKSNELLSELKEILDNIQHLPMEIYQKLNQLASVHIFKKNEVIREKDLPENEAHFVIEGSLALFEEDKIIRPFFKGQIAFDAEAFYQNKASKYKMMAICETITFAVSKDKEQLILDKLPELSELSKVLKKKSKEDDDHWLKISQMHYKDAIPLLREKLGENLSVLSRKHIGDITGVNPRTIDRFNKKIFLNKKSLVIKTRNRQIFNYPFASEIHPDHEFVSNLNWDWLGKMKLLTHNRDKAKFQKMQLHALACRLFPEASFEAVNWISKLYVLFFLMDDYTDKLPIGKKAEFWMGALNYLLSLTLNLPSSTEVDIPDTFKKSIKYLLNNLKIHASDQSLSHIKAGWATYFKSCIWEATNVDLMKVPDMDQYLLQRPLFSGGHLSLQLIPFTMEDSHPHIYKVWPSLQEYVKLASQLIFISNDLLSFEKEKKLKDPHNLVQLYMLHFGYTEEEAKKQVLSIHDQTLLDFLKLDRQYLESYFPENQILLNTIKKIKYQVAGAVAWSVKDTLRYTDF</sequence>
<dbReference type="InterPro" id="IPR034686">
    <property type="entry name" value="Terpene_cyclase-like_2"/>
</dbReference>
<dbReference type="OrthoDB" id="2989600at2"/>
<accession>K1L964</accession>
<dbReference type="Pfam" id="PF19086">
    <property type="entry name" value="Terpene_syn_C_2"/>
    <property type="match status" value="1"/>
</dbReference>
<dbReference type="RefSeq" id="WP_009185679.1">
    <property type="nucleotide sequence ID" value="NZ_AMGM01000044.1"/>
</dbReference>
<dbReference type="SFLD" id="SFLDS00005">
    <property type="entry name" value="Isoprenoid_Synthase_Type_I"/>
    <property type="match status" value="1"/>
</dbReference>
<comment type="caution">
    <text evidence="2">The sequence shown here is derived from an EMBL/GenBank/DDBJ whole genome shotgun (WGS) entry which is preliminary data.</text>
</comment>
<dbReference type="SMR" id="K1L964"/>
<keyword evidence="1" id="KW-0460">Magnesium</keyword>
<name>K1L964_CECL9</name>
<dbReference type="SUPFAM" id="SSF48576">
    <property type="entry name" value="Terpenoid synthases"/>
    <property type="match status" value="1"/>
</dbReference>
<comment type="similarity">
    <text evidence="1">Belongs to the terpene synthase family.</text>
</comment>
<dbReference type="Gene3D" id="2.60.120.10">
    <property type="entry name" value="Jelly Rolls"/>
    <property type="match status" value="1"/>
</dbReference>